<dbReference type="GO" id="GO:0019843">
    <property type="term" value="F:rRNA binding"/>
    <property type="evidence" value="ECO:0007669"/>
    <property type="project" value="UniProtKB-UniRule"/>
</dbReference>
<dbReference type="PANTHER" id="PTHR48466:SF2">
    <property type="entry name" value="OS10G0509000 PROTEIN"/>
    <property type="match status" value="1"/>
</dbReference>
<dbReference type="PANTHER" id="PTHR48466">
    <property type="entry name" value="OS10G0509000 PROTEIN-RELATED"/>
    <property type="match status" value="1"/>
</dbReference>
<keyword evidence="6 8" id="KW-0694">RNA-binding</keyword>
<dbReference type="STRING" id="870242.cpu_11470"/>
<evidence type="ECO:0000256" key="6">
    <source>
        <dbReference type="ARBA" id="ARBA00022884"/>
    </source>
</evidence>
<feature type="coiled-coil region" evidence="9">
    <location>
        <begin position="141"/>
        <end position="168"/>
    </location>
</feature>
<evidence type="ECO:0000256" key="2">
    <source>
        <dbReference type="ARBA" id="ARBA00022730"/>
    </source>
</evidence>
<feature type="binding site" evidence="8">
    <location>
        <begin position="328"/>
        <end position="335"/>
    </location>
    <ligand>
        <name>ATP</name>
        <dbReference type="ChEBI" id="CHEBI:30616"/>
    </ligand>
</feature>
<evidence type="ECO:0000313" key="11">
    <source>
        <dbReference type="EMBL" id="GAV22637.1"/>
    </source>
</evidence>
<dbReference type="InterPro" id="IPR036187">
    <property type="entry name" value="DNA_mismatch_repair_MutS_sf"/>
</dbReference>
<evidence type="ECO:0000256" key="3">
    <source>
        <dbReference type="ARBA" id="ARBA00022741"/>
    </source>
</evidence>
<keyword evidence="3 8" id="KW-0547">Nucleotide-binding</keyword>
<dbReference type="GO" id="GO:0140664">
    <property type="term" value="F:ATP-dependent DNA damage sensor activity"/>
    <property type="evidence" value="ECO:0007669"/>
    <property type="project" value="InterPro"/>
</dbReference>
<sequence>MNQKTLIRLEFPEIIQKLYQKATSYPGKQLTLKLQPLSSPEIIEEKLLEVEDGLLFLRFKTVDLSLLSDLSDAFLKLTKNSMLDGREIYRVGQLMKLSRDTLQEIQRGDYPRLKKIANGLYFDEAIIKDIERSFWPEGTVKDEASEELKRVRGQIARLKEKMREAVEKYLRDPELVKFLQEPLISVRGDRFVLPVKASFKNQVPGIIHDRSNTGQTLFVEPYSAVEAGNELKALELLEREIIEKILRDFTNRLVIRQQELKLTYELLGEIDLILAKAHLALEMDAYKPKITTSGILSYKRARHPLLGKKAVPFDLTLGKDFDLLIITGPNTGGKTVTLKTIGLLAVMARAGLFIPASPDTEIGLFGEVFVDIGDEQSIIQSLSTFSSHLLNLKFILENAREGDLVLLDELGTGTDPREGAALAKAILEELRQEKVKVVATTHTSELADYALQTERVENASVEFNPESLKPTYRLNLGKPGRSNALFIAQGLGIKREIIDRAKSFLKEEEVKLDQLILELEQEKKQLEKTQKEIEELKLILKEKEAKLNFELENLEKTKEEIITKYRDKYRQKLLEVEREGRLLLKEIKERIKESEAKLLPKVLEDARLKTKKFSERFEMPIEPLKPYRPQVGEIVELIDIGQRAEVLEVGEMNAVVRAGIMKLNVSFDKIKPAKKQEKEKINSQIQVGSLRLNKATLELTKKQNFNAELDIRGMNTLEAEPVVEKYLDDAYLAGVEKVRIIHGKGTGALKKFLWEYLREVPFVKKYNFAPQNQGGDGATEIYLK</sequence>
<gene>
    <name evidence="8" type="primary">mutS2</name>
    <name evidence="8" type="synonym">rqcU</name>
    <name evidence="11" type="ORF">cpu_11470</name>
</gene>
<keyword evidence="9" id="KW-0175">Coiled coil</keyword>
<dbReference type="InterPro" id="IPR002625">
    <property type="entry name" value="Smr_dom"/>
</dbReference>
<dbReference type="Pfam" id="PF01713">
    <property type="entry name" value="Smr"/>
    <property type="match status" value="1"/>
</dbReference>
<feature type="domain" description="Smr" evidence="10">
    <location>
        <begin position="709"/>
        <end position="784"/>
    </location>
</feature>
<dbReference type="GO" id="GO:0030983">
    <property type="term" value="F:mismatched DNA binding"/>
    <property type="evidence" value="ECO:0007669"/>
    <property type="project" value="InterPro"/>
</dbReference>
<proteinExistence type="inferred from homology"/>
<dbReference type="SMART" id="SM00533">
    <property type="entry name" value="MUTSd"/>
    <property type="match status" value="1"/>
</dbReference>
<keyword evidence="4 8" id="KW-0378">Hydrolase</keyword>
<dbReference type="EMBL" id="BDJK01000017">
    <property type="protein sequence ID" value="GAV22637.1"/>
    <property type="molecule type" value="Genomic_DNA"/>
</dbReference>
<dbReference type="SMART" id="SM00534">
    <property type="entry name" value="MUTSac"/>
    <property type="match status" value="1"/>
</dbReference>
<dbReference type="InterPro" id="IPR045076">
    <property type="entry name" value="MutS"/>
</dbReference>
<feature type="coiled-coil region" evidence="9">
    <location>
        <begin position="498"/>
        <end position="571"/>
    </location>
</feature>
<dbReference type="Pfam" id="PF00488">
    <property type="entry name" value="MutS_V"/>
    <property type="match status" value="1"/>
</dbReference>
<dbReference type="InterPro" id="IPR005747">
    <property type="entry name" value="MutS2"/>
</dbReference>
<dbReference type="SMART" id="SM00463">
    <property type="entry name" value="SMR"/>
    <property type="match status" value="1"/>
</dbReference>
<dbReference type="InterPro" id="IPR007696">
    <property type="entry name" value="DNA_mismatch_repair_MutS_core"/>
</dbReference>
<keyword evidence="5 8" id="KW-0067">ATP-binding</keyword>
<comment type="subunit">
    <text evidence="8">Homodimer. Binds to stalled ribosomes, contacting rRNA.</text>
</comment>
<evidence type="ECO:0000313" key="12">
    <source>
        <dbReference type="Proteomes" id="UP000187485"/>
    </source>
</evidence>
<dbReference type="GO" id="GO:0016887">
    <property type="term" value="F:ATP hydrolysis activity"/>
    <property type="evidence" value="ECO:0007669"/>
    <property type="project" value="InterPro"/>
</dbReference>
<evidence type="ECO:0000256" key="1">
    <source>
        <dbReference type="ARBA" id="ARBA00022722"/>
    </source>
</evidence>
<dbReference type="FunFam" id="3.40.50.300:FF:000830">
    <property type="entry name" value="Endonuclease MutS2"/>
    <property type="match status" value="1"/>
</dbReference>
<dbReference type="InterPro" id="IPR036063">
    <property type="entry name" value="Smr_dom_sf"/>
</dbReference>
<evidence type="ECO:0000256" key="4">
    <source>
        <dbReference type="ARBA" id="ARBA00022801"/>
    </source>
</evidence>
<dbReference type="NCBIfam" id="TIGR01069">
    <property type="entry name" value="mutS2"/>
    <property type="match status" value="1"/>
</dbReference>
<name>A0A1L8CUR3_9THEO</name>
<accession>A0A1L8CUR3</accession>
<dbReference type="Proteomes" id="UP000187485">
    <property type="component" value="Unassembled WGS sequence"/>
</dbReference>
<dbReference type="Gene3D" id="3.30.1370.110">
    <property type="match status" value="1"/>
</dbReference>
<keyword evidence="7 8" id="KW-0238">DNA-binding</keyword>
<comment type="function">
    <text evidence="8">Acts as a ribosome collision sensor, splitting the ribosome into its 2 subunits. Detects stalled/collided 70S ribosomes which it binds and splits by an ATP-hydrolysis driven conformational change. Acts upstream of the ribosome quality control system (RQC), a ribosome-associated complex that mediates the extraction of incompletely synthesized nascent chains from stalled ribosomes and their subsequent degradation. Probably generates substrates for RQC.</text>
</comment>
<dbReference type="PROSITE" id="PS50828">
    <property type="entry name" value="SMR"/>
    <property type="match status" value="1"/>
</dbReference>
<dbReference type="GO" id="GO:0006298">
    <property type="term" value="P:mismatch repair"/>
    <property type="evidence" value="ECO:0007669"/>
    <property type="project" value="InterPro"/>
</dbReference>
<dbReference type="GO" id="GO:0045910">
    <property type="term" value="P:negative regulation of DNA recombination"/>
    <property type="evidence" value="ECO:0007669"/>
    <property type="project" value="InterPro"/>
</dbReference>
<dbReference type="EC" id="3.1.-.-" evidence="8"/>
<dbReference type="GO" id="GO:0072344">
    <property type="term" value="P:rescue of stalled ribosome"/>
    <property type="evidence" value="ECO:0007669"/>
    <property type="project" value="UniProtKB-UniRule"/>
</dbReference>
<reference evidence="12" key="1">
    <citation type="submission" date="2016-12" db="EMBL/GenBank/DDBJ databases">
        <title>Draft Genome Sequences od Carboxydothermus pertinax and islandicus, Hydrogenogenic Carboxydotrophic Bacteria.</title>
        <authorList>
            <person name="Fukuyama Y."/>
            <person name="Ohmae K."/>
            <person name="Yoneda Y."/>
            <person name="Yoshida T."/>
            <person name="Sako Y."/>
        </authorList>
    </citation>
    <scope>NUCLEOTIDE SEQUENCE [LARGE SCALE GENOMIC DNA]</scope>
    <source>
        <strain evidence="12">Ug1</strain>
    </source>
</reference>
<dbReference type="EC" id="3.6.4.-" evidence="8"/>
<dbReference type="HAMAP" id="MF_00092">
    <property type="entry name" value="MutS2"/>
    <property type="match status" value="1"/>
</dbReference>
<keyword evidence="2 8" id="KW-0699">rRNA-binding</keyword>
<dbReference type="SUPFAM" id="SSF48334">
    <property type="entry name" value="DNA repair protein MutS, domain III"/>
    <property type="match status" value="1"/>
</dbReference>
<evidence type="ECO:0000256" key="9">
    <source>
        <dbReference type="SAM" id="Coils"/>
    </source>
</evidence>
<dbReference type="InterPro" id="IPR027417">
    <property type="entry name" value="P-loop_NTPase"/>
</dbReference>
<comment type="similarity">
    <text evidence="8">Belongs to the DNA mismatch repair MutS family. MutS2 subfamily.</text>
</comment>
<dbReference type="GO" id="GO:0043023">
    <property type="term" value="F:ribosomal large subunit binding"/>
    <property type="evidence" value="ECO:0007669"/>
    <property type="project" value="UniProtKB-UniRule"/>
</dbReference>
<keyword evidence="8" id="KW-0255">Endonuclease</keyword>
<comment type="caution">
    <text evidence="11">The sequence shown here is derived from an EMBL/GenBank/DDBJ whole genome shotgun (WGS) entry which is preliminary data.</text>
</comment>
<dbReference type="PIRSF" id="PIRSF005814">
    <property type="entry name" value="MutS_YshD"/>
    <property type="match status" value="1"/>
</dbReference>
<keyword evidence="12" id="KW-1185">Reference proteome</keyword>
<dbReference type="GO" id="GO:0005524">
    <property type="term" value="F:ATP binding"/>
    <property type="evidence" value="ECO:0007669"/>
    <property type="project" value="UniProtKB-UniRule"/>
</dbReference>
<comment type="function">
    <text evidence="8">Endonuclease that is involved in the suppression of homologous recombination and thus may have a key role in the control of bacterial genetic diversity.</text>
</comment>
<dbReference type="InterPro" id="IPR046893">
    <property type="entry name" value="MSSS"/>
</dbReference>
<protein>
    <recommendedName>
        <fullName evidence="8">Endonuclease MutS2</fullName>
        <ecNumber evidence="8">3.1.-.-</ecNumber>
    </recommendedName>
    <alternativeName>
        <fullName evidence="8">Ribosome-associated protein quality control-upstream factor</fullName>
        <shortName evidence="8">RQC-upstream factor</shortName>
        <shortName evidence="8">RqcU</shortName>
        <ecNumber evidence="8">3.6.4.-</ecNumber>
    </alternativeName>
</protein>
<dbReference type="Pfam" id="PF20297">
    <property type="entry name" value="MSSS"/>
    <property type="match status" value="1"/>
</dbReference>
<dbReference type="OrthoDB" id="9808166at2"/>
<keyword evidence="1 8" id="KW-0540">Nuclease</keyword>
<dbReference type="InterPro" id="IPR003593">
    <property type="entry name" value="AAA+_ATPase"/>
</dbReference>
<dbReference type="RefSeq" id="WP_075859114.1">
    <property type="nucleotide sequence ID" value="NZ_BDJK01000017.1"/>
</dbReference>
<dbReference type="AlphaFoldDB" id="A0A1L8CUR3"/>
<dbReference type="GO" id="GO:0004519">
    <property type="term" value="F:endonuclease activity"/>
    <property type="evidence" value="ECO:0007669"/>
    <property type="project" value="UniProtKB-UniRule"/>
</dbReference>
<dbReference type="SUPFAM" id="SSF160443">
    <property type="entry name" value="SMR domain-like"/>
    <property type="match status" value="1"/>
</dbReference>
<dbReference type="SUPFAM" id="SSF52540">
    <property type="entry name" value="P-loop containing nucleoside triphosphate hydrolases"/>
    <property type="match status" value="1"/>
</dbReference>
<organism evidence="11 12">
    <name type="scientific">Carboxydothermus pertinax</name>
    <dbReference type="NCBI Taxonomy" id="870242"/>
    <lineage>
        <taxon>Bacteria</taxon>
        <taxon>Bacillati</taxon>
        <taxon>Bacillota</taxon>
        <taxon>Clostridia</taxon>
        <taxon>Thermoanaerobacterales</taxon>
        <taxon>Thermoanaerobacteraceae</taxon>
        <taxon>Carboxydothermus</taxon>
    </lineage>
</organism>
<evidence type="ECO:0000259" key="10">
    <source>
        <dbReference type="PROSITE" id="PS50828"/>
    </source>
</evidence>
<evidence type="ECO:0000256" key="5">
    <source>
        <dbReference type="ARBA" id="ARBA00022840"/>
    </source>
</evidence>
<evidence type="ECO:0000256" key="8">
    <source>
        <dbReference type="HAMAP-Rule" id="MF_00092"/>
    </source>
</evidence>
<dbReference type="SMART" id="SM00382">
    <property type="entry name" value="AAA"/>
    <property type="match status" value="1"/>
</dbReference>
<dbReference type="Gene3D" id="3.40.50.300">
    <property type="entry name" value="P-loop containing nucleotide triphosphate hydrolases"/>
    <property type="match status" value="1"/>
</dbReference>
<dbReference type="InterPro" id="IPR000432">
    <property type="entry name" value="DNA_mismatch_repair_MutS_C"/>
</dbReference>
<evidence type="ECO:0000256" key="7">
    <source>
        <dbReference type="ARBA" id="ARBA00023125"/>
    </source>
</evidence>